<gene>
    <name evidence="2" type="ORF">RUM43_015111</name>
</gene>
<evidence type="ECO:0000313" key="2">
    <source>
        <dbReference type="EMBL" id="KAK6630029.1"/>
    </source>
</evidence>
<feature type="region of interest" description="Disordered" evidence="1">
    <location>
        <begin position="68"/>
        <end position="88"/>
    </location>
</feature>
<sequence>MPNAESTPLHGMCSTVGLETTKKTRKTTFQCGEVRLPLGIICALWAESGRSQEPRSLLVDSGMDGMAISPFSPKGNRRSPPATPSCVTAVDTGRRRGQIHGKLLIVDVSMT</sequence>
<dbReference type="Proteomes" id="UP001372834">
    <property type="component" value="Unassembled WGS sequence"/>
</dbReference>
<protein>
    <submittedName>
        <fullName evidence="2">Uncharacterized protein</fullName>
    </submittedName>
</protein>
<comment type="caution">
    <text evidence="2">The sequence shown here is derived from an EMBL/GenBank/DDBJ whole genome shotgun (WGS) entry which is preliminary data.</text>
</comment>
<name>A0AAN8PFL3_POLSC</name>
<dbReference type="AlphaFoldDB" id="A0AAN8PFL3"/>
<organism evidence="2 3">
    <name type="scientific">Polyplax serrata</name>
    <name type="common">Common mouse louse</name>
    <dbReference type="NCBI Taxonomy" id="468196"/>
    <lineage>
        <taxon>Eukaryota</taxon>
        <taxon>Metazoa</taxon>
        <taxon>Ecdysozoa</taxon>
        <taxon>Arthropoda</taxon>
        <taxon>Hexapoda</taxon>
        <taxon>Insecta</taxon>
        <taxon>Pterygota</taxon>
        <taxon>Neoptera</taxon>
        <taxon>Paraneoptera</taxon>
        <taxon>Psocodea</taxon>
        <taxon>Troctomorpha</taxon>
        <taxon>Phthiraptera</taxon>
        <taxon>Anoplura</taxon>
        <taxon>Polyplacidae</taxon>
        <taxon>Polyplax</taxon>
    </lineage>
</organism>
<reference evidence="2 3" key="1">
    <citation type="submission" date="2023-10" db="EMBL/GenBank/DDBJ databases">
        <title>Genomes of two closely related lineages of the louse Polyplax serrata with different host specificities.</title>
        <authorList>
            <person name="Martinu J."/>
            <person name="Tarabai H."/>
            <person name="Stefka J."/>
            <person name="Hypsa V."/>
        </authorList>
    </citation>
    <scope>NUCLEOTIDE SEQUENCE [LARGE SCALE GENOMIC DNA]</scope>
    <source>
        <strain evidence="2">HR10_N</strain>
    </source>
</reference>
<evidence type="ECO:0000313" key="3">
    <source>
        <dbReference type="Proteomes" id="UP001372834"/>
    </source>
</evidence>
<accession>A0AAN8PFL3</accession>
<evidence type="ECO:0000256" key="1">
    <source>
        <dbReference type="SAM" id="MobiDB-lite"/>
    </source>
</evidence>
<proteinExistence type="predicted"/>
<dbReference type="EMBL" id="JAWJWE010000024">
    <property type="protein sequence ID" value="KAK6630029.1"/>
    <property type="molecule type" value="Genomic_DNA"/>
</dbReference>